<sequence length="29" mass="3120">MAELHPCPSSTQLASLSLCTRAVSFFPKP</sequence>
<name>A0A3L6EFL7_MAIZE</name>
<dbReference type="AlphaFoldDB" id="A0A3L6EFL7"/>
<proteinExistence type="predicted"/>
<dbReference type="EMBL" id="NCVQ01000006">
    <property type="protein sequence ID" value="PWZ19849.1"/>
    <property type="molecule type" value="Genomic_DNA"/>
</dbReference>
<reference evidence="1" key="1">
    <citation type="journal article" date="2018" name="Nat. Genet.">
        <title>Extensive intraspecific gene order and gene structural variations between Mo17 and other maize genomes.</title>
        <authorList>
            <person name="Sun S."/>
            <person name="Zhou Y."/>
            <person name="Chen J."/>
            <person name="Shi J."/>
            <person name="Zhao H."/>
            <person name="Zhao H."/>
            <person name="Song W."/>
            <person name="Zhang M."/>
            <person name="Cui Y."/>
            <person name="Dong X."/>
            <person name="Liu H."/>
            <person name="Ma X."/>
            <person name="Jiao Y."/>
            <person name="Wang B."/>
            <person name="Wei X."/>
            <person name="Stein J.C."/>
            <person name="Glaubitz J.C."/>
            <person name="Lu F."/>
            <person name="Yu G."/>
            <person name="Liang C."/>
            <person name="Fengler K."/>
            <person name="Li B."/>
            <person name="Rafalski A."/>
            <person name="Schnable P.S."/>
            <person name="Ware D.H."/>
            <person name="Buckler E.S."/>
            <person name="Lai J."/>
        </authorList>
    </citation>
    <scope>NUCLEOTIDE SEQUENCE [LARGE SCALE GENOMIC DNA]</scope>
    <source>
        <tissue evidence="1">Seedling</tissue>
    </source>
</reference>
<comment type="caution">
    <text evidence="1">The sequence shown here is derived from an EMBL/GenBank/DDBJ whole genome shotgun (WGS) entry which is preliminary data.</text>
</comment>
<protein>
    <submittedName>
        <fullName evidence="1">Uncharacterized protein</fullName>
    </submittedName>
</protein>
<gene>
    <name evidence="1" type="ORF">Zm00014a_004286</name>
</gene>
<evidence type="ECO:0000313" key="1">
    <source>
        <dbReference type="EMBL" id="PWZ19849.1"/>
    </source>
</evidence>
<dbReference type="Proteomes" id="UP000251960">
    <property type="component" value="Chromosome 5"/>
</dbReference>
<accession>A0A3L6EFL7</accession>
<organism evidence="1">
    <name type="scientific">Zea mays</name>
    <name type="common">Maize</name>
    <dbReference type="NCBI Taxonomy" id="4577"/>
    <lineage>
        <taxon>Eukaryota</taxon>
        <taxon>Viridiplantae</taxon>
        <taxon>Streptophyta</taxon>
        <taxon>Embryophyta</taxon>
        <taxon>Tracheophyta</taxon>
        <taxon>Spermatophyta</taxon>
        <taxon>Magnoliopsida</taxon>
        <taxon>Liliopsida</taxon>
        <taxon>Poales</taxon>
        <taxon>Poaceae</taxon>
        <taxon>PACMAD clade</taxon>
        <taxon>Panicoideae</taxon>
        <taxon>Andropogonodae</taxon>
        <taxon>Andropogoneae</taxon>
        <taxon>Tripsacinae</taxon>
        <taxon>Zea</taxon>
    </lineage>
</organism>